<evidence type="ECO:0000313" key="1">
    <source>
        <dbReference type="EMBL" id="CAD8201712.1"/>
    </source>
</evidence>
<organism evidence="1 2">
    <name type="scientific">Paramecium pentaurelia</name>
    <dbReference type="NCBI Taxonomy" id="43138"/>
    <lineage>
        <taxon>Eukaryota</taxon>
        <taxon>Sar</taxon>
        <taxon>Alveolata</taxon>
        <taxon>Ciliophora</taxon>
        <taxon>Intramacronucleata</taxon>
        <taxon>Oligohymenophorea</taxon>
        <taxon>Peniculida</taxon>
        <taxon>Parameciidae</taxon>
        <taxon>Paramecium</taxon>
    </lineage>
</organism>
<name>A0A8S1XMP5_9CILI</name>
<comment type="caution">
    <text evidence="1">The sequence shown here is derived from an EMBL/GenBank/DDBJ whole genome shotgun (WGS) entry which is preliminary data.</text>
</comment>
<dbReference type="PANTHER" id="PTHR33706:SF1">
    <property type="entry name" value="TPR REPEAT PROTEIN"/>
    <property type="match status" value="1"/>
</dbReference>
<dbReference type="EMBL" id="CAJJDO010000128">
    <property type="protein sequence ID" value="CAD8201712.1"/>
    <property type="molecule type" value="Genomic_DNA"/>
</dbReference>
<reference evidence="1" key="1">
    <citation type="submission" date="2021-01" db="EMBL/GenBank/DDBJ databases">
        <authorList>
            <consortium name="Genoscope - CEA"/>
            <person name="William W."/>
        </authorList>
    </citation>
    <scope>NUCLEOTIDE SEQUENCE</scope>
</reference>
<evidence type="ECO:0008006" key="3">
    <source>
        <dbReference type="Google" id="ProtNLM"/>
    </source>
</evidence>
<dbReference type="Proteomes" id="UP000689195">
    <property type="component" value="Unassembled WGS sequence"/>
</dbReference>
<protein>
    <recommendedName>
        <fullName evidence="3">MORN repeat protein</fullName>
    </recommendedName>
</protein>
<dbReference type="AlphaFoldDB" id="A0A8S1XMP5"/>
<dbReference type="OrthoDB" id="298777at2759"/>
<dbReference type="PANTHER" id="PTHR33706">
    <property type="entry name" value="MORN VARIANT REPEAT PROTEIN"/>
    <property type="match status" value="1"/>
</dbReference>
<gene>
    <name evidence="1" type="ORF">PPENT_87.1.T1280153</name>
</gene>
<keyword evidence="2" id="KW-1185">Reference proteome</keyword>
<evidence type="ECO:0000313" key="2">
    <source>
        <dbReference type="Proteomes" id="UP000689195"/>
    </source>
</evidence>
<accession>A0A8S1XMP5</accession>
<sequence>MSYCIDHPQQQISAICVSSHKCQRKLCVQCLSNHLITQQKPLPINIFLDKLQEKVNQYKLKENQQKQQFRVAFKCVLDSTEQMIIKLYKQLDESIEKIFSKMEEKDQSYINLLDNNSNPTDSSINDLEQLVQILEGNTLEDWNNQKNYFMLQLETSKNWLEQEMKNFSKNFNFEMCEILSIFKSQQDKQFVWQESRYIEKSFLWNCSKERFIDTEYQKIFTKQKEIQYIRQGSILRSDIIIDSSQKPQMFSNLEQIQYLNWIGAYGKYNQKVGKWVATWKGEPLNKVGGQYSDYGRKLGKWKELIKNYWSKAQAYEIGEYDNGQRRGAWKYIYGDKEIGQGDYNSQGRKEGKWIELTEGFWDQSQATFQGEYRDGKKVGQWDIKLRSEGQEEFELIGGGSYNEAGDEVKIGKWIELPDGYNNEQEVTLIGEYENGNKFGRWDILYKGDQIGGGFYDEGGQGIKIGEWIELNDGYDNWKQISYCGQYKNGKKVGRWDTYWNWDGENKQIGGGLYDEERVGIKIGRWVELSQGFRNNSQVTYNGEYKNGNKIGRWDIMWRQEDENEFKLIGGGLYEEVEDETKIGNWTELSEGFWAESQVAYVGEYKKGIKIGRWDILYHGKQIGGGLFDEEGNGLKIGKWVDISEGYQYASNIIYIGEYKNGKKVGRWDVFDEDEQIGGGSYDEKGEGMKFGKWIEPWEKFDWYNSIIYNGEYLNGKKVGLWVQQGKSNGEEIYKEIRYDN</sequence>
<proteinExistence type="predicted"/>